<evidence type="ECO:0000313" key="2">
    <source>
        <dbReference type="EMBL" id="MDN5069654.1"/>
    </source>
</evidence>
<evidence type="ECO:0000259" key="1">
    <source>
        <dbReference type="Pfam" id="PF19263"/>
    </source>
</evidence>
<dbReference type="InterPro" id="IPR027417">
    <property type="entry name" value="P-loop_NTPase"/>
</dbReference>
<dbReference type="Proteomes" id="UP001170288">
    <property type="component" value="Unassembled WGS sequence"/>
</dbReference>
<dbReference type="SUPFAM" id="SSF52540">
    <property type="entry name" value="P-loop containing nucleoside triphosphate hydrolases"/>
    <property type="match status" value="1"/>
</dbReference>
<protein>
    <submittedName>
        <fullName evidence="2">DUF5906 domain-containing protein</fullName>
    </submittedName>
</protein>
<comment type="caution">
    <text evidence="2">The sequence shown here is derived from an EMBL/GenBank/DDBJ whole genome shotgun (WGS) entry which is preliminary data.</text>
</comment>
<proteinExistence type="predicted"/>
<gene>
    <name evidence="2" type="ORF">O8C76_01275</name>
</gene>
<dbReference type="InterPro" id="IPR045455">
    <property type="entry name" value="NrS-1_pol-like_helicase"/>
</dbReference>
<name>A0AAW7PUM3_9BACT</name>
<evidence type="ECO:0000313" key="3">
    <source>
        <dbReference type="Proteomes" id="UP001170288"/>
    </source>
</evidence>
<reference evidence="2" key="2">
    <citation type="journal article" date="2023" name="Microorganisms">
        <title>Genomic Characterization of Arcobacter butzleri Strains Isolated from Various Sources in Lithuania.</title>
        <authorList>
            <person name="Uljanovas D."/>
            <person name="Golz G."/>
            <person name="Fleischmann S."/>
            <person name="Kudirkiene E."/>
            <person name="Kasetiene N."/>
            <person name="Grineviciene A."/>
            <person name="Tamuleviciene E."/>
            <person name="Aksomaitiene J."/>
            <person name="Alter T."/>
            <person name="Malakauskas M."/>
        </authorList>
    </citation>
    <scope>NUCLEOTIDE SEQUENCE</scope>
    <source>
        <strain evidence="2">RCM69</strain>
    </source>
</reference>
<reference evidence="2" key="1">
    <citation type="submission" date="2022-12" db="EMBL/GenBank/DDBJ databases">
        <authorList>
            <person name="Uljanovas D."/>
        </authorList>
    </citation>
    <scope>NUCLEOTIDE SEQUENCE</scope>
    <source>
        <strain evidence="2">RCM69</strain>
    </source>
</reference>
<feature type="domain" description="NrS-1 polymerase-like helicase" evidence="1">
    <location>
        <begin position="201"/>
        <end position="314"/>
    </location>
</feature>
<sequence>MNENLGNIVLNDDSQRTKKIVNKDNSHPVLKKLEEKGGIIFLTSDGKIAYILSPNEECKFTKDFKGLEIVLSNFLGIDVDLSAFIKSRSKKENLVDEFENEFKIRPNDLIMVSGTTFEPNNKEEFIKQENGTYLRNTFRLSKYLEMKGDEIDFVKSKFEKSITFLFLLHLLNHNYQKVQWVINWLAYFFQELKKSQVALVLLGVQGAGKGIFFNEVIKPFFGEEFVKTINDKSLDTRFLGSLVENTMFFNLDEISANKSQKNSIKNFLKALVTNGTITAEKKYKNMDKEIPIFGQVLITSNELYALEIEPSDRRFTVFNTGGNLAHCNFLGFGSYESLSNAIKNDLEQFAVYLKSIQIDVQMANTALNTTEKDNLIQQYQMKQYKEMLKLQPKQPKLTKLEKNIFEFSAAIKYKNFNLFSNIVDENKFQLKSEIFWDLQHNIFRVENLLPAFKVLYGGRNFSTNSELLRELQKYNPSLFGMSNIQTCIVNNEQKYFFNLEQMLIR</sequence>
<dbReference type="AlphaFoldDB" id="A0AAW7PUM3"/>
<dbReference type="Gene3D" id="3.40.50.300">
    <property type="entry name" value="P-loop containing nucleotide triphosphate hydrolases"/>
    <property type="match status" value="1"/>
</dbReference>
<dbReference type="Pfam" id="PF19263">
    <property type="entry name" value="DUF5906"/>
    <property type="match status" value="1"/>
</dbReference>
<dbReference type="RefSeq" id="WP_301371916.1">
    <property type="nucleotide sequence ID" value="NZ_JAPZCX010000001.1"/>
</dbReference>
<organism evidence="2 3">
    <name type="scientific">Aliarcobacter butzleri</name>
    <dbReference type="NCBI Taxonomy" id="28197"/>
    <lineage>
        <taxon>Bacteria</taxon>
        <taxon>Pseudomonadati</taxon>
        <taxon>Campylobacterota</taxon>
        <taxon>Epsilonproteobacteria</taxon>
        <taxon>Campylobacterales</taxon>
        <taxon>Arcobacteraceae</taxon>
        <taxon>Aliarcobacter</taxon>
    </lineage>
</organism>
<accession>A0AAW7PUM3</accession>
<dbReference type="EMBL" id="JAPZCX010000001">
    <property type="protein sequence ID" value="MDN5069654.1"/>
    <property type="molecule type" value="Genomic_DNA"/>
</dbReference>